<gene>
    <name evidence="1" type="ORF">FRX31_023396</name>
</gene>
<evidence type="ECO:0000313" key="2">
    <source>
        <dbReference type="Proteomes" id="UP000554482"/>
    </source>
</evidence>
<comment type="caution">
    <text evidence="1">The sequence shown here is derived from an EMBL/GenBank/DDBJ whole genome shotgun (WGS) entry which is preliminary data.</text>
</comment>
<evidence type="ECO:0000313" key="1">
    <source>
        <dbReference type="EMBL" id="KAF5187019.1"/>
    </source>
</evidence>
<organism evidence="1 2">
    <name type="scientific">Thalictrum thalictroides</name>
    <name type="common">Rue-anemone</name>
    <name type="synonym">Anemone thalictroides</name>
    <dbReference type="NCBI Taxonomy" id="46969"/>
    <lineage>
        <taxon>Eukaryota</taxon>
        <taxon>Viridiplantae</taxon>
        <taxon>Streptophyta</taxon>
        <taxon>Embryophyta</taxon>
        <taxon>Tracheophyta</taxon>
        <taxon>Spermatophyta</taxon>
        <taxon>Magnoliopsida</taxon>
        <taxon>Ranunculales</taxon>
        <taxon>Ranunculaceae</taxon>
        <taxon>Thalictroideae</taxon>
        <taxon>Thalictrum</taxon>
    </lineage>
</organism>
<proteinExistence type="predicted"/>
<sequence>MADNTRMKSLEVNLKSNDLKFVELNEKQDEFKEKQKELQVEMEDIRMIVLDMKSNLSSLSKNMESILKLQENEVQANKVAASTPIDVASKDIRAPSSRDGVLGPPLGVVNCNGQAYGINRGQVDGNNLGKFPDLNDDSNSNSFSLYGNFKIHKLDFPKFNGDDFRGWIRKTNRYFLFNPNESG</sequence>
<name>A0A7J6VPH1_THATH</name>
<keyword evidence="2" id="KW-1185">Reference proteome</keyword>
<dbReference type="AlphaFoldDB" id="A0A7J6VPH1"/>
<dbReference type="OrthoDB" id="2013610at2759"/>
<dbReference type="EMBL" id="JABWDY010028543">
    <property type="protein sequence ID" value="KAF5187019.1"/>
    <property type="molecule type" value="Genomic_DNA"/>
</dbReference>
<reference evidence="1 2" key="1">
    <citation type="submission" date="2020-06" db="EMBL/GenBank/DDBJ databases">
        <title>Transcriptomic and genomic resources for Thalictrum thalictroides and T. hernandezii: Facilitating candidate gene discovery in an emerging model plant lineage.</title>
        <authorList>
            <person name="Arias T."/>
            <person name="Riano-Pachon D.M."/>
            <person name="Di Stilio V.S."/>
        </authorList>
    </citation>
    <scope>NUCLEOTIDE SEQUENCE [LARGE SCALE GENOMIC DNA]</scope>
    <source>
        <strain evidence="2">cv. WT478/WT964</strain>
        <tissue evidence="1">Leaves</tissue>
    </source>
</reference>
<protein>
    <submittedName>
        <fullName evidence="1">Uncharacterized protein</fullName>
    </submittedName>
</protein>
<accession>A0A7J6VPH1</accession>
<dbReference type="Proteomes" id="UP000554482">
    <property type="component" value="Unassembled WGS sequence"/>
</dbReference>